<evidence type="ECO:0000313" key="5">
    <source>
        <dbReference type="Proteomes" id="UP001150001"/>
    </source>
</evidence>
<evidence type="ECO:0000313" key="3">
    <source>
        <dbReference type="EMBL" id="OAM96756.1"/>
    </source>
</evidence>
<sequence>MKYALIIGIMATLIHHSALASVTVFRLTLGTSTVQTMLKLYPTATFANVDRYTHGPIYRLPIDTLRPPTILVNDGLAEINLVFGRADRLVALLCVMTDQGQFERLADQLGRHYSAEPHLPSHVTPPAKAFHSGETRILLLTAPKRHQVFLSFVEEAFFDAVKRHQSHQRAWLVRP</sequence>
<dbReference type="RefSeq" id="WP_069669765.1">
    <property type="nucleotide sequence ID" value="NZ_JAPFIQ010000025.1"/>
</dbReference>
<evidence type="ECO:0000313" key="4">
    <source>
        <dbReference type="Proteomes" id="UP000094761"/>
    </source>
</evidence>
<accession>A0A178J5N6</accession>
<feature type="chain" id="PRO_5008089422" evidence="1">
    <location>
        <begin position="21"/>
        <end position="175"/>
    </location>
</feature>
<feature type="signal peptide" evidence="1">
    <location>
        <begin position="1"/>
        <end position="20"/>
    </location>
</feature>
<proteinExistence type="predicted"/>
<dbReference type="Proteomes" id="UP000094761">
    <property type="component" value="Unassembled WGS sequence"/>
</dbReference>
<reference evidence="3 4" key="1">
    <citation type="submission" date="2016-03" db="EMBL/GenBank/DDBJ databases">
        <title>Draft genome sequence of the Vibrio tubiashii subs. europaeus.</title>
        <authorList>
            <person name="Spinard E."/>
            <person name="Dubert J."/>
            <person name="Nelson D.R."/>
            <person name="Barja J.L."/>
        </authorList>
    </citation>
    <scope>NUCLEOTIDE SEQUENCE [LARGE SCALE GENOMIC DNA]</scope>
    <source>
        <strain evidence="4">PP-638</strain>
        <strain evidence="3">PP2-638</strain>
        <plasmid evidence="3">p251_like</plasmid>
    </source>
</reference>
<dbReference type="EMBL" id="JAPFIT010000033">
    <property type="protein sequence ID" value="MDC5743456.1"/>
    <property type="molecule type" value="Genomic_DNA"/>
</dbReference>
<dbReference type="Proteomes" id="UP001150001">
    <property type="component" value="Unassembled WGS sequence"/>
</dbReference>
<evidence type="ECO:0000256" key="1">
    <source>
        <dbReference type="SAM" id="SignalP"/>
    </source>
</evidence>
<keyword evidence="3" id="KW-0614">Plasmid</keyword>
<dbReference type="EMBL" id="LUAX01000008">
    <property type="protein sequence ID" value="OAM96756.1"/>
    <property type="molecule type" value="Genomic_DNA"/>
</dbReference>
<dbReference type="GeneID" id="78078786"/>
<geneLocation type="plasmid" evidence="3">
    <name>p251_like</name>
</geneLocation>
<name>A0A178J5N6_9VIBR</name>
<dbReference type="OrthoDB" id="9869124at2"/>
<keyword evidence="5" id="KW-1185">Reference proteome</keyword>
<evidence type="ECO:0000313" key="2">
    <source>
        <dbReference type="EMBL" id="MDC5743456.1"/>
    </source>
</evidence>
<reference evidence="2" key="2">
    <citation type="submission" date="2022-11" db="EMBL/GenBank/DDBJ databases">
        <title>Role of the vibriolysin VemA secreted by the emergent pathogen Vibrio europaeus in the colonization of Manila clam mucus.</title>
        <authorList>
            <person name="Martinez C."/>
            <person name="Rodriguez S."/>
            <person name="Vences A."/>
            <person name="Barja J.L."/>
            <person name="Toranzo A.E."/>
            <person name="Dubert J."/>
        </authorList>
    </citation>
    <scope>NUCLEOTIDE SEQUENCE</scope>
    <source>
        <strain evidence="2">3454</strain>
    </source>
</reference>
<keyword evidence="1" id="KW-0732">Signal</keyword>
<protein>
    <submittedName>
        <fullName evidence="3">Uncharacterized protein</fullName>
    </submittedName>
</protein>
<organism evidence="3 4">
    <name type="scientific">Vibrio europaeus</name>
    <dbReference type="NCBI Taxonomy" id="300876"/>
    <lineage>
        <taxon>Bacteria</taxon>
        <taxon>Pseudomonadati</taxon>
        <taxon>Pseudomonadota</taxon>
        <taxon>Gammaproteobacteria</taxon>
        <taxon>Vibrionales</taxon>
        <taxon>Vibrionaceae</taxon>
        <taxon>Vibrio</taxon>
        <taxon>Vibrio oreintalis group</taxon>
    </lineage>
</organism>
<gene>
    <name evidence="3" type="ORF">AZ468_24000</name>
    <name evidence="2" type="ORF">OPW20_25685</name>
</gene>
<comment type="caution">
    <text evidence="3">The sequence shown here is derived from an EMBL/GenBank/DDBJ whole genome shotgun (WGS) entry which is preliminary data.</text>
</comment>
<dbReference type="AlphaFoldDB" id="A0A178J5N6"/>